<keyword evidence="2" id="KW-1185">Reference proteome</keyword>
<comment type="caution">
    <text evidence="1">The sequence shown here is derived from an EMBL/GenBank/DDBJ whole genome shotgun (WGS) entry which is preliminary data.</text>
</comment>
<sequence length="205" mass="23491">MDVPWFSDEQIRVHMLTLDQLSGKADIRVVRDTAGHASENTTAAYFRNLPTARRLSSINLEFQRRIDSTIKFQIAKERNTFSDKFDPQYVDEGLMFPIGDGTSCASPFDPPDRAWIEDGFCNGKNCHKGQGCPNNKIVINKSRVIEVWATAKYYASNWKALLQKNEEGFLTMHGPAMIFNLILKDYIRSSSQWDLVKKIVEDYDE</sequence>
<evidence type="ECO:0000313" key="1">
    <source>
        <dbReference type="EMBL" id="KXU90025.1"/>
    </source>
</evidence>
<protein>
    <submittedName>
        <fullName evidence="1">Uncharacterized protein</fullName>
    </submittedName>
</protein>
<name>A0A149PY91_9BURK</name>
<organism evidence="1 2">
    <name type="scientific">Paraburkholderia monticola</name>
    <dbReference type="NCBI Taxonomy" id="1399968"/>
    <lineage>
        <taxon>Bacteria</taxon>
        <taxon>Pseudomonadati</taxon>
        <taxon>Pseudomonadota</taxon>
        <taxon>Betaproteobacteria</taxon>
        <taxon>Burkholderiales</taxon>
        <taxon>Burkholderiaceae</taxon>
        <taxon>Paraburkholderia</taxon>
    </lineage>
</organism>
<dbReference type="AlphaFoldDB" id="A0A149PY91"/>
<dbReference type="Proteomes" id="UP000075613">
    <property type="component" value="Unassembled WGS sequence"/>
</dbReference>
<accession>A0A149PY91</accession>
<gene>
    <name evidence="1" type="ORF">CI15_07595</name>
</gene>
<dbReference type="EMBL" id="LRBG01000004">
    <property type="protein sequence ID" value="KXU90025.1"/>
    <property type="molecule type" value="Genomic_DNA"/>
</dbReference>
<proteinExistence type="predicted"/>
<evidence type="ECO:0000313" key="2">
    <source>
        <dbReference type="Proteomes" id="UP000075613"/>
    </source>
</evidence>
<reference evidence="1 2" key="1">
    <citation type="journal article" date="2015" name="Int. J. Syst. Evol. Microbiol.">
        <title>Burkholderia monticola sp. nov., isolated from mountain soil.</title>
        <authorList>
            <person name="Baek I."/>
            <person name="Seo B."/>
            <person name="Lee I."/>
            <person name="Yi H."/>
            <person name="Chun J."/>
        </authorList>
    </citation>
    <scope>NUCLEOTIDE SEQUENCE [LARGE SCALE GENOMIC DNA]</scope>
    <source>
        <strain evidence="1 2">JC2948</strain>
    </source>
</reference>